<evidence type="ECO:0000313" key="2">
    <source>
        <dbReference type="EMBL" id="AKZ63049.1"/>
    </source>
</evidence>
<proteinExistence type="predicted"/>
<evidence type="ECO:0000259" key="1">
    <source>
        <dbReference type="SMART" id="SM00421"/>
    </source>
</evidence>
<dbReference type="EMBL" id="CP011409">
    <property type="protein sequence ID" value="AKZ63049.1"/>
    <property type="molecule type" value="Genomic_DNA"/>
</dbReference>
<reference evidence="3" key="1">
    <citation type="journal article" date="2015" name="Genome Announc.">
        <title>Complete Genome Sequence of Herbaspirillum hiltneri N3 (DSM 17495), Isolated from Surface-Sterilized Wheat Roots.</title>
        <authorList>
            <person name="Guizelini D."/>
            <person name="Saizaki P.M."/>
            <person name="Coimbra N.A."/>
            <person name="Weiss V.A."/>
            <person name="Faoro H."/>
            <person name="Sfeir M.Z."/>
            <person name="Baura V.A."/>
            <person name="Monteiro R.A."/>
            <person name="Chubatsu L.S."/>
            <person name="Souza E.M."/>
            <person name="Cruz L.M."/>
            <person name="Pedrosa F.O."/>
            <person name="Raittz R.T."/>
            <person name="Marchaukoski J.N."/>
            <person name="Steffens M.B."/>
        </authorList>
    </citation>
    <scope>NUCLEOTIDE SEQUENCE [LARGE SCALE GENOMIC DNA]</scope>
    <source>
        <strain evidence="3">N3</strain>
    </source>
</reference>
<dbReference type="InterPro" id="IPR016032">
    <property type="entry name" value="Sig_transdc_resp-reg_C-effctor"/>
</dbReference>
<keyword evidence="3" id="KW-1185">Reference proteome</keyword>
<sequence length="378" mass="42152">MSTGNAGQRFGQLVELIYDSVQDLSRIAPAMEMICREVGAIAGHYVHMDMKSREVIASCVSNSDYQAGDLEYKDYYSQVDDRLGWLATGEVGEWRADHQRFDERFVRKSEIYNDFLFKYGGRHMVVGRIGERTTQSEAIAFLRPLGAQEYAETEYAFLRSLSPHLIRSATLRARMQTLERQQSASESVVAHLPYGTLWINAAGRIVSLNPQANVILAAADGLSVRNDKLVVSEPAGAERLQHALRMATTMEPRQGQWFAIARRKQSTPLLVSVIPATIPAALDPLCGGPFALLILQDMTCQRVSRSAQLQAIYRLTPAETRLAEALLENETIESYALKNDISRNTVRTHLASLFAKTGAKRQAELIRTLLASQPHVML</sequence>
<evidence type="ECO:0000313" key="3">
    <source>
        <dbReference type="Proteomes" id="UP000063429"/>
    </source>
</evidence>
<protein>
    <recommendedName>
        <fullName evidence="1">HTH luxR-type domain-containing protein</fullName>
    </recommendedName>
</protein>
<organism evidence="2 3">
    <name type="scientific">Herbaspirillum hiltneri N3</name>
    <dbReference type="NCBI Taxonomy" id="1262470"/>
    <lineage>
        <taxon>Bacteria</taxon>
        <taxon>Pseudomonadati</taxon>
        <taxon>Pseudomonadota</taxon>
        <taxon>Betaproteobacteria</taxon>
        <taxon>Burkholderiales</taxon>
        <taxon>Oxalobacteraceae</taxon>
        <taxon>Herbaspirillum</taxon>
    </lineage>
</organism>
<dbReference type="RefSeq" id="WP_053197259.1">
    <property type="nucleotide sequence ID" value="NZ_CP011409.1"/>
</dbReference>
<dbReference type="SUPFAM" id="SSF46894">
    <property type="entry name" value="C-terminal effector domain of the bipartite response regulators"/>
    <property type="match status" value="1"/>
</dbReference>
<dbReference type="Proteomes" id="UP000063429">
    <property type="component" value="Chromosome"/>
</dbReference>
<name>A0ABN4HWQ7_9BURK</name>
<dbReference type="Gene3D" id="1.10.10.10">
    <property type="entry name" value="Winged helix-like DNA-binding domain superfamily/Winged helix DNA-binding domain"/>
    <property type="match status" value="1"/>
</dbReference>
<dbReference type="InterPro" id="IPR036388">
    <property type="entry name" value="WH-like_DNA-bd_sf"/>
</dbReference>
<feature type="domain" description="HTH luxR-type" evidence="1">
    <location>
        <begin position="312"/>
        <end position="369"/>
    </location>
</feature>
<dbReference type="SMART" id="SM00421">
    <property type="entry name" value="HTH_LUXR"/>
    <property type="match status" value="1"/>
</dbReference>
<accession>A0ABN4HWQ7</accession>
<gene>
    <name evidence="2" type="ORF">F506_10540</name>
</gene>
<dbReference type="InterPro" id="IPR000792">
    <property type="entry name" value="Tscrpt_reg_LuxR_C"/>
</dbReference>